<dbReference type="EMBL" id="MUZR01000007">
    <property type="protein sequence ID" value="OOC11092.1"/>
    <property type="molecule type" value="Genomic_DNA"/>
</dbReference>
<reference evidence="1 2" key="1">
    <citation type="submission" date="2017-02" db="EMBL/GenBank/DDBJ databases">
        <title>Genomic diversity within the haloalkaliphilic genus Thioalkalivibrio.</title>
        <authorList>
            <person name="Ahn A.-C."/>
            <person name="Meier-Kolthoff J."/>
            <person name="Overmars L."/>
            <person name="Richter M."/>
            <person name="Woyke T."/>
            <person name="Sorokin D.Y."/>
            <person name="Muyzer G."/>
        </authorList>
    </citation>
    <scope>NUCLEOTIDE SEQUENCE [LARGE SCALE GENOMIC DNA]</scope>
    <source>
        <strain evidence="1 2">HL17</strain>
    </source>
</reference>
<dbReference type="InterPro" id="IPR043519">
    <property type="entry name" value="NT_sf"/>
</dbReference>
<dbReference type="RefSeq" id="WP_018946287.1">
    <property type="nucleotide sequence ID" value="NZ_MUZR01000007.1"/>
</dbReference>
<dbReference type="Proteomes" id="UP000189177">
    <property type="component" value="Unassembled WGS sequence"/>
</dbReference>
<dbReference type="SUPFAM" id="SSF81301">
    <property type="entry name" value="Nucleotidyltransferase"/>
    <property type="match status" value="1"/>
</dbReference>
<accession>A0A1V3A169</accession>
<proteinExistence type="predicted"/>
<keyword evidence="2" id="KW-1185">Reference proteome</keyword>
<dbReference type="Gene3D" id="3.30.460.10">
    <property type="entry name" value="Beta Polymerase, domain 2"/>
    <property type="match status" value="1"/>
</dbReference>
<sequence>MRLSPEQQHAIHRAVVETFGPESGVWLFGSRTDDSARGGDIDLLIDTPMRDPDRIVQAEIALRARLEAELGEQKIDLLVDYPGRRRHPPIFQVAREEGIPL</sequence>
<evidence type="ECO:0000313" key="2">
    <source>
        <dbReference type="Proteomes" id="UP000189177"/>
    </source>
</evidence>
<organism evidence="1 2">
    <name type="scientific">Thioalkalivibrio halophilus</name>
    <dbReference type="NCBI Taxonomy" id="252474"/>
    <lineage>
        <taxon>Bacteria</taxon>
        <taxon>Pseudomonadati</taxon>
        <taxon>Pseudomonadota</taxon>
        <taxon>Gammaproteobacteria</taxon>
        <taxon>Chromatiales</taxon>
        <taxon>Ectothiorhodospiraceae</taxon>
        <taxon>Thioalkalivibrio</taxon>
    </lineage>
</organism>
<gene>
    <name evidence="1" type="ORF">B1A74_02915</name>
</gene>
<dbReference type="OrthoDB" id="14556at2"/>
<name>A0A1V3A169_9GAMM</name>
<evidence type="ECO:0000313" key="1">
    <source>
        <dbReference type="EMBL" id="OOC11092.1"/>
    </source>
</evidence>
<dbReference type="STRING" id="252474.B1A74_02915"/>
<dbReference type="CDD" id="cd05403">
    <property type="entry name" value="NT_KNTase_like"/>
    <property type="match status" value="1"/>
</dbReference>
<protein>
    <submittedName>
        <fullName evidence="1">DNA polymerase III subunit beta</fullName>
    </submittedName>
</protein>
<dbReference type="AlphaFoldDB" id="A0A1V3A169"/>
<comment type="caution">
    <text evidence="1">The sequence shown here is derived from an EMBL/GenBank/DDBJ whole genome shotgun (WGS) entry which is preliminary data.</text>
</comment>